<dbReference type="OrthoDB" id="5116476at2"/>
<evidence type="ECO:0000313" key="1">
    <source>
        <dbReference type="EMBL" id="GAC69193.1"/>
    </source>
</evidence>
<dbReference type="Gene3D" id="3.40.50.2000">
    <property type="entry name" value="Glycogen Phosphorylase B"/>
    <property type="match status" value="2"/>
</dbReference>
<dbReference type="RefSeq" id="WP_007621998.1">
    <property type="nucleotide sequence ID" value="NZ_BANX01000022.1"/>
</dbReference>
<proteinExistence type="predicted"/>
<dbReference type="EMBL" id="BANX01000022">
    <property type="protein sequence ID" value="GAC69193.1"/>
    <property type="molecule type" value="Genomic_DNA"/>
</dbReference>
<dbReference type="eggNOG" id="COG0438">
    <property type="taxonomic scope" value="Bacteria"/>
</dbReference>
<dbReference type="Proteomes" id="UP000011666">
    <property type="component" value="Unassembled WGS sequence"/>
</dbReference>
<sequence length="355" mass="38884">MPRAYVALTQGLRVSDWSRRHAADEVPDTTPYGLHHLNDHGIDVQFSTPAERSPLRTRVAGSIYHRTDGLEFVHVGEHRSRLRPDATDAVFSYDERTGFPAAITPGTAPVVSGVAWLERRSDAPRLHGLAAAWALPRAAALFTQCAPMATIISNEWRVPTGRMHYVPLGIDTDFYAEQPWPTDASPTVVSAGEDRFRDHALLIDAVRRVRDRHRDLRLELATGLPVDLPAEWGRLYTERLDGRMRDLYRKASVVAVALTPTATGSGLTVVLEAMASGRPIVVTANPGIDEYVTDGETGILVRPGDPESFADAIGSLVDDPDRAREIGARAAAEARRRFTSAAMAGRFAELIRSVI</sequence>
<evidence type="ECO:0000313" key="2">
    <source>
        <dbReference type="Proteomes" id="UP000011666"/>
    </source>
</evidence>
<dbReference type="Pfam" id="PF13692">
    <property type="entry name" value="Glyco_trans_1_4"/>
    <property type="match status" value="1"/>
</dbReference>
<gene>
    <name evidence="1" type="ORF">GS4_22_00250</name>
</gene>
<dbReference type="SUPFAM" id="SSF53756">
    <property type="entry name" value="UDP-Glycosyltransferase/glycogen phosphorylase"/>
    <property type="match status" value="1"/>
</dbReference>
<reference evidence="1 2" key="1">
    <citation type="submission" date="2013-01" db="EMBL/GenBank/DDBJ databases">
        <title>Whole genome shotgun sequence of Gordonia soli NBRC 108243.</title>
        <authorList>
            <person name="Isaki-Nakamura S."/>
            <person name="Hosoyama A."/>
            <person name="Tsuchikane K."/>
            <person name="Ando Y."/>
            <person name="Baba S."/>
            <person name="Ohji S."/>
            <person name="Hamada M."/>
            <person name="Tamura T."/>
            <person name="Yamazoe A."/>
            <person name="Yamazaki S."/>
            <person name="Fujita N."/>
        </authorList>
    </citation>
    <scope>NUCLEOTIDE SEQUENCE [LARGE SCALE GENOMIC DNA]</scope>
    <source>
        <strain evidence="1 2">NBRC 108243</strain>
    </source>
</reference>
<keyword evidence="1" id="KW-0808">Transferase</keyword>
<dbReference type="GO" id="GO:0016757">
    <property type="term" value="F:glycosyltransferase activity"/>
    <property type="evidence" value="ECO:0007669"/>
    <property type="project" value="TreeGrafter"/>
</dbReference>
<comment type="caution">
    <text evidence="1">The sequence shown here is derived from an EMBL/GenBank/DDBJ whole genome shotgun (WGS) entry which is preliminary data.</text>
</comment>
<protein>
    <submittedName>
        <fullName evidence="1">Putative glycosyltransferase</fullName>
    </submittedName>
</protein>
<accession>M0QKV3</accession>
<dbReference type="PANTHER" id="PTHR12526">
    <property type="entry name" value="GLYCOSYLTRANSFERASE"/>
    <property type="match status" value="1"/>
</dbReference>
<dbReference type="STRING" id="1223545.GS4_22_00250"/>
<dbReference type="CDD" id="cd03801">
    <property type="entry name" value="GT4_PimA-like"/>
    <property type="match status" value="1"/>
</dbReference>
<organism evidence="1 2">
    <name type="scientific">Gordonia soli NBRC 108243</name>
    <dbReference type="NCBI Taxonomy" id="1223545"/>
    <lineage>
        <taxon>Bacteria</taxon>
        <taxon>Bacillati</taxon>
        <taxon>Actinomycetota</taxon>
        <taxon>Actinomycetes</taxon>
        <taxon>Mycobacteriales</taxon>
        <taxon>Gordoniaceae</taxon>
        <taxon>Gordonia</taxon>
    </lineage>
</organism>
<name>M0QKV3_9ACTN</name>
<dbReference type="AlphaFoldDB" id="M0QKV3"/>
<keyword evidence="2" id="KW-1185">Reference proteome</keyword>
<dbReference type="PANTHER" id="PTHR12526:SF590">
    <property type="entry name" value="ALPHA-MALTOSE-1-PHOSPHATE SYNTHASE"/>
    <property type="match status" value="1"/>
</dbReference>